<dbReference type="EMBL" id="CP134850">
    <property type="protein sequence ID" value="WNL21069.1"/>
    <property type="molecule type" value="Genomic_DNA"/>
</dbReference>
<dbReference type="EMBL" id="CP134844">
    <property type="protein sequence ID" value="WNL11744.1"/>
    <property type="molecule type" value="Genomic_DNA"/>
</dbReference>
<name>A0AA96D819_9BACT</name>
<evidence type="ECO:0000313" key="1">
    <source>
        <dbReference type="EMBL" id="WNL11744.1"/>
    </source>
</evidence>
<dbReference type="AlphaFoldDB" id="A0AA96D819"/>
<protein>
    <recommendedName>
        <fullName evidence="7">Mor transcription activator domain-containing protein</fullName>
    </recommendedName>
</protein>
<evidence type="ECO:0008006" key="7">
    <source>
        <dbReference type="Google" id="ProtNLM"/>
    </source>
</evidence>
<gene>
    <name evidence="2" type="ORF">RJG51_03100</name>
    <name evidence="1" type="ORF">RJG52_07350</name>
    <name evidence="3" type="ORF">RJG53_10140</name>
    <name evidence="5" type="ORF">RJG55_07355</name>
    <name evidence="4" type="ORF">RJG56_10020</name>
    <name evidence="6" type="ORF">RJG57_04015</name>
</gene>
<evidence type="ECO:0000313" key="6">
    <source>
        <dbReference type="EMBL" id="WNL26339.1"/>
    </source>
</evidence>
<accession>A0AA96D819</accession>
<reference evidence="1" key="2">
    <citation type="submission" date="2023-09" db="EMBL/GenBank/DDBJ databases">
        <title>Characterization of Arcobacter Isolates from Retail Chicken Sold in Supermarkets in Tbilisi, Georgia.</title>
        <authorList>
            <person name="Matthias R."/>
            <person name="Zautner A.E."/>
        </authorList>
    </citation>
    <scope>NUCLEOTIDE SEQUENCE</scope>
    <source>
        <strain evidence="2">LEO 108</strain>
        <strain evidence="1">LEO 109</strain>
    </source>
</reference>
<dbReference type="EMBL" id="CP134849">
    <property type="protein sequence ID" value="WNL18930.1"/>
    <property type="molecule type" value="Genomic_DNA"/>
</dbReference>
<organism evidence="5">
    <name type="scientific">Arcobacter sp. AZ-2023</name>
    <dbReference type="NCBI Taxonomy" id="3074453"/>
    <lineage>
        <taxon>Bacteria</taxon>
        <taxon>Pseudomonadati</taxon>
        <taxon>Campylobacterota</taxon>
        <taxon>Epsilonproteobacteria</taxon>
        <taxon>Campylobacterales</taxon>
        <taxon>Arcobacteraceae</taxon>
        <taxon>Arcobacter</taxon>
    </lineage>
</organism>
<dbReference type="EMBL" id="CP134851">
    <property type="protein sequence ID" value="WNL22769.1"/>
    <property type="molecule type" value="Genomic_DNA"/>
</dbReference>
<reference evidence="5" key="1">
    <citation type="submission" date="2023-09" db="EMBL/GenBank/DDBJ databases">
        <title>Arcobacter tbilisiensis sp. nov. isolated from chicken meat in Tbilisi, Georgia.</title>
        <authorList>
            <person name="Matthias R."/>
            <person name="Zautner A.E."/>
        </authorList>
    </citation>
    <scope>NUCLEOTIDE SEQUENCE</scope>
    <source>
        <strain evidence="6">LEO 70</strain>
        <strain evidence="5">LEO 74</strain>
        <strain evidence="4">LEO 79</strain>
        <strain evidence="3">LEO 99</strain>
    </source>
</reference>
<proteinExistence type="predicted"/>
<evidence type="ECO:0000313" key="3">
    <source>
        <dbReference type="EMBL" id="WNL18930.1"/>
    </source>
</evidence>
<dbReference type="EMBL" id="CP134845">
    <property type="protein sequence ID" value="WNL15188.1"/>
    <property type="molecule type" value="Genomic_DNA"/>
</dbReference>
<evidence type="ECO:0000313" key="2">
    <source>
        <dbReference type="EMBL" id="WNL15188.1"/>
    </source>
</evidence>
<sequence length="91" mass="10713">MATVTNYDLFEDLFHFIKNPNVEISDVIKEHGGSSLYIPSYKTTFRNNEICEEYKERLGEKRLVKKLSKKYELSEAQILLITKPLREPTLF</sequence>
<dbReference type="EMBL" id="CP134852">
    <property type="protein sequence ID" value="WNL26339.1"/>
    <property type="molecule type" value="Genomic_DNA"/>
</dbReference>
<evidence type="ECO:0000313" key="4">
    <source>
        <dbReference type="EMBL" id="WNL21069.1"/>
    </source>
</evidence>
<evidence type="ECO:0000313" key="5">
    <source>
        <dbReference type="EMBL" id="WNL22769.1"/>
    </source>
</evidence>